<dbReference type="EMBL" id="BSDT01000001">
    <property type="protein sequence ID" value="GLI42399.1"/>
    <property type="molecule type" value="Genomic_DNA"/>
</dbReference>
<name>A0A9W6G8W8_9ACTN</name>
<feature type="coiled-coil region" evidence="1">
    <location>
        <begin position="198"/>
        <end position="239"/>
    </location>
</feature>
<feature type="compositionally biased region" description="Low complexity" evidence="2">
    <location>
        <begin position="14"/>
        <end position="35"/>
    </location>
</feature>
<keyword evidence="5" id="KW-1185">Reference proteome</keyword>
<feature type="compositionally biased region" description="Pro residues" evidence="2">
    <location>
        <begin position="122"/>
        <end position="169"/>
    </location>
</feature>
<feature type="transmembrane region" description="Helical" evidence="3">
    <location>
        <begin position="176"/>
        <end position="198"/>
    </location>
</feature>
<gene>
    <name evidence="4" type="ORF">GALLR39Z86_22490</name>
</gene>
<sequence length="293" mass="30082">MTPEPQGAQPPESPAAAPDHAPAAPQADAAVKIPAQASPSVFESESDATVKVVPGSAPQPAAPVPAPAAAPAEAPQSAFAATNDDFLTEARPPVASHPTNPPGYPPPAAASAGAMPQTTLPSPAPPPAQGYSMTPPPMGSPAGPPPQMGAPAGPPPGMPTGPMPMSPAPRKPRNKAAVAFGVIAIVLLAAAATFGILYSEKTNDFTEQADQLESAEAERAELEDEIVALQLERDNLQADSDARQVCSDALDTLIADEYPGTVDDFEDLVSAEYLAWAEAHDELYREVERQCLV</sequence>
<evidence type="ECO:0000256" key="2">
    <source>
        <dbReference type="SAM" id="MobiDB-lite"/>
    </source>
</evidence>
<keyword evidence="1" id="KW-0175">Coiled coil</keyword>
<accession>A0A9W6G8W8</accession>
<feature type="compositionally biased region" description="Pro residues" evidence="2">
    <location>
        <begin position="99"/>
        <end position="108"/>
    </location>
</feature>
<keyword evidence="3" id="KW-0812">Transmembrane</keyword>
<reference evidence="4" key="1">
    <citation type="submission" date="2022-12" db="EMBL/GenBank/DDBJ databases">
        <title>Reference genome sequencing for broad-spectrum identification of bacterial and archaeal isolates by mass spectrometry.</title>
        <authorList>
            <person name="Sekiguchi Y."/>
            <person name="Tourlousse D.M."/>
        </authorList>
    </citation>
    <scope>NUCLEOTIDE SEQUENCE</scope>
    <source>
        <strain evidence="4">LLR39Z86</strain>
    </source>
</reference>
<comment type="caution">
    <text evidence="4">The sequence shown here is derived from an EMBL/GenBank/DDBJ whole genome shotgun (WGS) entry which is preliminary data.</text>
</comment>
<feature type="compositionally biased region" description="Low complexity" evidence="2">
    <location>
        <begin position="69"/>
        <end position="81"/>
    </location>
</feature>
<evidence type="ECO:0000256" key="1">
    <source>
        <dbReference type="SAM" id="Coils"/>
    </source>
</evidence>
<feature type="compositionally biased region" description="Low complexity" evidence="2">
    <location>
        <begin position="109"/>
        <end position="121"/>
    </location>
</feature>
<feature type="region of interest" description="Disordered" evidence="2">
    <location>
        <begin position="1"/>
        <end position="172"/>
    </location>
</feature>
<evidence type="ECO:0000313" key="4">
    <source>
        <dbReference type="EMBL" id="GLI42399.1"/>
    </source>
</evidence>
<keyword evidence="3" id="KW-1133">Transmembrane helix</keyword>
<dbReference type="Proteomes" id="UP001144313">
    <property type="component" value="Unassembled WGS sequence"/>
</dbReference>
<proteinExistence type="predicted"/>
<evidence type="ECO:0000313" key="5">
    <source>
        <dbReference type="Proteomes" id="UP001144313"/>
    </source>
</evidence>
<organism evidence="4 5">
    <name type="scientific">Glycomyces algeriensis</name>
    <dbReference type="NCBI Taxonomy" id="256037"/>
    <lineage>
        <taxon>Bacteria</taxon>
        <taxon>Bacillati</taxon>
        <taxon>Actinomycetota</taxon>
        <taxon>Actinomycetes</taxon>
        <taxon>Glycomycetales</taxon>
        <taxon>Glycomycetaceae</taxon>
        <taxon>Glycomyces</taxon>
    </lineage>
</organism>
<keyword evidence="3" id="KW-0472">Membrane</keyword>
<dbReference type="RefSeq" id="WP_270114337.1">
    <property type="nucleotide sequence ID" value="NZ_BAAAOL010000006.1"/>
</dbReference>
<evidence type="ECO:0000256" key="3">
    <source>
        <dbReference type="SAM" id="Phobius"/>
    </source>
</evidence>
<protein>
    <submittedName>
        <fullName evidence="4">Uncharacterized protein</fullName>
    </submittedName>
</protein>
<dbReference type="AlphaFoldDB" id="A0A9W6G8W8"/>